<dbReference type="AlphaFoldDB" id="A0A2K4ZHB5"/>
<evidence type="ECO:0000256" key="1">
    <source>
        <dbReference type="SAM" id="MobiDB-lite"/>
    </source>
</evidence>
<sequence>MRDREAGNMESRENRKDRIKIDTHEERKLRKWKN</sequence>
<dbReference type="Proteomes" id="UP000236311">
    <property type="component" value="Unassembled WGS sequence"/>
</dbReference>
<reference evidence="2 3" key="1">
    <citation type="submission" date="2018-01" db="EMBL/GenBank/DDBJ databases">
        <authorList>
            <person name="Gaut B.S."/>
            <person name="Morton B.R."/>
            <person name="Clegg M.T."/>
            <person name="Duvall M.R."/>
        </authorList>
    </citation>
    <scope>NUCLEOTIDE SEQUENCE [LARGE SCALE GENOMIC DNA]</scope>
    <source>
        <strain evidence="2">GP69</strain>
    </source>
</reference>
<feature type="region of interest" description="Disordered" evidence="1">
    <location>
        <begin position="1"/>
        <end position="34"/>
    </location>
</feature>
<feature type="compositionally biased region" description="Basic and acidic residues" evidence="1">
    <location>
        <begin position="1"/>
        <end position="28"/>
    </location>
</feature>
<dbReference type="EMBL" id="OFSM01000012">
    <property type="protein sequence ID" value="SOY29855.1"/>
    <property type="molecule type" value="Genomic_DNA"/>
</dbReference>
<proteinExistence type="predicted"/>
<protein>
    <submittedName>
        <fullName evidence="2">Uncharacterized protein</fullName>
    </submittedName>
</protein>
<evidence type="ECO:0000313" key="3">
    <source>
        <dbReference type="Proteomes" id="UP000236311"/>
    </source>
</evidence>
<accession>A0A2K4ZHB5</accession>
<name>A0A2K4ZHB5_9FIRM</name>
<keyword evidence="3" id="KW-1185">Reference proteome</keyword>
<organism evidence="2 3">
    <name type="scientific">Acetatifactor muris</name>
    <dbReference type="NCBI Taxonomy" id="879566"/>
    <lineage>
        <taxon>Bacteria</taxon>
        <taxon>Bacillati</taxon>
        <taxon>Bacillota</taxon>
        <taxon>Clostridia</taxon>
        <taxon>Lachnospirales</taxon>
        <taxon>Lachnospiraceae</taxon>
        <taxon>Acetatifactor</taxon>
    </lineage>
</organism>
<gene>
    <name evidence="2" type="ORF">AMURIS_02576</name>
</gene>
<evidence type="ECO:0000313" key="2">
    <source>
        <dbReference type="EMBL" id="SOY29855.1"/>
    </source>
</evidence>